<dbReference type="InterPro" id="IPR023093">
    <property type="entry name" value="ScpA-like_C"/>
</dbReference>
<protein>
    <recommendedName>
        <fullName evidence="8">Rad21/Rec8-like protein N-terminal domain-containing protein</fullName>
    </recommendedName>
</protein>
<accession>A0A8J4GFT8</accession>
<feature type="compositionally biased region" description="Gly residues" evidence="3">
    <location>
        <begin position="1432"/>
        <end position="1445"/>
    </location>
</feature>
<evidence type="ECO:0000259" key="5">
    <source>
        <dbReference type="Pfam" id="PF04825"/>
    </source>
</evidence>
<feature type="domain" description="Rad21/Rec8-like protein C-terminal eukaryotic" evidence="4">
    <location>
        <begin position="1734"/>
        <end position="1770"/>
    </location>
</feature>
<proteinExistence type="predicted"/>
<dbReference type="Pfam" id="PF04824">
    <property type="entry name" value="Rad21_Rec8"/>
    <property type="match status" value="1"/>
</dbReference>
<feature type="compositionally biased region" description="Basic and acidic residues" evidence="3">
    <location>
        <begin position="485"/>
        <end position="494"/>
    </location>
</feature>
<feature type="region of interest" description="Disordered" evidence="3">
    <location>
        <begin position="1133"/>
        <end position="1187"/>
    </location>
</feature>
<feature type="region of interest" description="Disordered" evidence="3">
    <location>
        <begin position="1310"/>
        <end position="1411"/>
    </location>
</feature>
<feature type="region of interest" description="Disordered" evidence="3">
    <location>
        <begin position="1062"/>
        <end position="1089"/>
    </location>
</feature>
<feature type="compositionally biased region" description="Polar residues" evidence="3">
    <location>
        <begin position="1368"/>
        <end position="1381"/>
    </location>
</feature>
<gene>
    <name evidence="6" type="ORF">Vretimale_11037</name>
</gene>
<dbReference type="Gene3D" id="1.10.10.580">
    <property type="entry name" value="Structural maintenance of chromosome 1. Chain E"/>
    <property type="match status" value="1"/>
</dbReference>
<evidence type="ECO:0000256" key="2">
    <source>
        <dbReference type="ARBA" id="ARBA00023242"/>
    </source>
</evidence>
<comment type="subcellular location">
    <subcellularLocation>
        <location evidence="1">Nucleus</location>
    </subcellularLocation>
</comment>
<feature type="region of interest" description="Disordered" evidence="3">
    <location>
        <begin position="1426"/>
        <end position="1445"/>
    </location>
</feature>
<feature type="region of interest" description="Disordered" evidence="3">
    <location>
        <begin position="1573"/>
        <end position="1594"/>
    </location>
</feature>
<feature type="compositionally biased region" description="Gly residues" evidence="3">
    <location>
        <begin position="628"/>
        <end position="637"/>
    </location>
</feature>
<dbReference type="Pfam" id="PF04825">
    <property type="entry name" value="Rad21_Rec8_N"/>
    <property type="match status" value="1"/>
</dbReference>
<evidence type="ECO:0000259" key="4">
    <source>
        <dbReference type="Pfam" id="PF04824"/>
    </source>
</evidence>
<evidence type="ECO:0000256" key="3">
    <source>
        <dbReference type="SAM" id="MobiDB-lite"/>
    </source>
</evidence>
<feature type="compositionally biased region" description="Low complexity" evidence="3">
    <location>
        <begin position="1790"/>
        <end position="1801"/>
    </location>
</feature>
<feature type="region of interest" description="Disordered" evidence="3">
    <location>
        <begin position="274"/>
        <end position="312"/>
    </location>
</feature>
<evidence type="ECO:0000313" key="7">
    <source>
        <dbReference type="Proteomes" id="UP000722791"/>
    </source>
</evidence>
<feature type="region of interest" description="Disordered" evidence="3">
    <location>
        <begin position="701"/>
        <end position="741"/>
    </location>
</feature>
<organism evidence="6 7">
    <name type="scientific">Volvox reticuliferus</name>
    <dbReference type="NCBI Taxonomy" id="1737510"/>
    <lineage>
        <taxon>Eukaryota</taxon>
        <taxon>Viridiplantae</taxon>
        <taxon>Chlorophyta</taxon>
        <taxon>core chlorophytes</taxon>
        <taxon>Chlorophyceae</taxon>
        <taxon>CS clade</taxon>
        <taxon>Chlamydomonadales</taxon>
        <taxon>Volvocaceae</taxon>
        <taxon>Volvox</taxon>
    </lineage>
</organism>
<feature type="compositionally biased region" description="Low complexity" evidence="3">
    <location>
        <begin position="638"/>
        <end position="651"/>
    </location>
</feature>
<dbReference type="InterPro" id="IPR006909">
    <property type="entry name" value="Rad21/Rec8_C_eu"/>
</dbReference>
<feature type="compositionally biased region" description="Polar residues" evidence="3">
    <location>
        <begin position="1689"/>
        <end position="1700"/>
    </location>
</feature>
<feature type="compositionally biased region" description="Basic and acidic residues" evidence="3">
    <location>
        <begin position="295"/>
        <end position="309"/>
    </location>
</feature>
<feature type="region of interest" description="Disordered" evidence="3">
    <location>
        <begin position="941"/>
        <end position="981"/>
    </location>
</feature>
<evidence type="ECO:0000256" key="1">
    <source>
        <dbReference type="ARBA" id="ARBA00004123"/>
    </source>
</evidence>
<dbReference type="InterPro" id="IPR039781">
    <property type="entry name" value="Rad21/Rec8-like"/>
</dbReference>
<feature type="compositionally biased region" description="Low complexity" evidence="3">
    <location>
        <begin position="1315"/>
        <end position="1341"/>
    </location>
</feature>
<dbReference type="GO" id="GO:0007062">
    <property type="term" value="P:sister chromatid cohesion"/>
    <property type="evidence" value="ECO:0007669"/>
    <property type="project" value="InterPro"/>
</dbReference>
<dbReference type="GO" id="GO:0005634">
    <property type="term" value="C:nucleus"/>
    <property type="evidence" value="ECO:0007669"/>
    <property type="project" value="UniProtKB-SubCell"/>
</dbReference>
<feature type="region of interest" description="Disordered" evidence="3">
    <location>
        <begin position="775"/>
        <end position="800"/>
    </location>
</feature>
<feature type="compositionally biased region" description="Basic residues" evidence="3">
    <location>
        <begin position="785"/>
        <end position="800"/>
    </location>
</feature>
<feature type="domain" description="Rad21/Rec8-like protein N-terminal" evidence="5">
    <location>
        <begin position="1"/>
        <end position="89"/>
    </location>
</feature>
<feature type="region of interest" description="Disordered" evidence="3">
    <location>
        <begin position="552"/>
        <end position="653"/>
    </location>
</feature>
<name>A0A8J4GFT8_9CHLO</name>
<reference evidence="6" key="1">
    <citation type="journal article" date="2021" name="Proc. Natl. Acad. Sci. U.S.A.">
        <title>Three genomes in the algal genus Volvox reveal the fate of a haploid sex-determining region after a transition to homothallism.</title>
        <authorList>
            <person name="Yamamoto K."/>
            <person name="Hamaji T."/>
            <person name="Kawai-Toyooka H."/>
            <person name="Matsuzaki R."/>
            <person name="Takahashi F."/>
            <person name="Nishimura Y."/>
            <person name="Kawachi M."/>
            <person name="Noguchi H."/>
            <person name="Minakuchi Y."/>
            <person name="Umen J.G."/>
            <person name="Toyoda A."/>
            <person name="Nozaki H."/>
        </authorList>
    </citation>
    <scope>NUCLEOTIDE SEQUENCE</scope>
    <source>
        <strain evidence="6">NIES-3785</strain>
    </source>
</reference>
<dbReference type="PANTHER" id="PTHR12585">
    <property type="entry name" value="SCC1 / RAD21 FAMILY MEMBER"/>
    <property type="match status" value="1"/>
</dbReference>
<dbReference type="PANTHER" id="PTHR12585:SF69">
    <property type="entry name" value="FI11703P"/>
    <property type="match status" value="1"/>
</dbReference>
<dbReference type="InterPro" id="IPR006910">
    <property type="entry name" value="Rad21_Rec8_N"/>
</dbReference>
<dbReference type="GO" id="GO:0003682">
    <property type="term" value="F:chromatin binding"/>
    <property type="evidence" value="ECO:0007669"/>
    <property type="project" value="TreeGrafter"/>
</dbReference>
<sequence>MFYSTQILARKGPLGLVWIAAHMDRGLKRSQVYEASIPGTVDVLLSPEAPLALRLSGQLLLGVCRIYSHKVTFLFQDCQNALVKIRLARPEQLAALTKAVAGAKGRRRGGGGAAGADAPVHTLPLESITLPDDLDELQLLAGDNFDLQPGPTLEAMLEELQQGGRPGGARRRRTSMGISLAVSRDTGVQEGCSLGLLFAPSTHFTGAGIGDSADVEMEVFEDAGAPFQFDLEEVEIERLRAAPATEASGGVADLAALLGGELSAGGRTRVGAAIAGGDEDTRSGSPSSGLTVASSRERESAGHSVDRRKSTATVATVAAGGRGALKTSEQRLGELLPDLGLDAGGGGLDLDLAMDLGVSDEQLEDDDAGGATTPVMTPGVSGTRQRIAASAGGAGTGGGAADAAVKSASRSGTAAAAAVARGFSFTAEDIRATMEAADRAAASMDPYDVPRDADVNVIGHEGMAPASSTRPADLQDNDVVQLGPDPEREQKEQRGATPPPVNRDNEGIDAMEVDVDDGGAAALPTGEAMHAARTISGAGPPHVGIGAMQRSVSRTMGDSETEAGMGVEEGNSQARDAADVHTLGPAPSASQGPAGGPPSWAGGQAAGSDGDLQAGGPMISAGAVTSGCSGGGGGGGSAATASVDGDAGATAPTDGEQAAVAVAAVPLPRMLTRRAAAAVAAAEASAAAVAAVTTEPAATAAAAEANAAEHQGASEDQQSSPPQARAPMGRRRGARVAAGRSMKLDQEGLTIPTAQLREWIQDRSEILDQTRLLRPPSSTAAEPRARHHHRHYQQQQTAKRRRVAADGAFVTLMYARAAPDTEGVMGSGHDLLNATEPVAVGSWHLLMQDPAAADPSVAGRHLARQRMSIGAAASLAPSIQALFRVAVGQMAPQYALQMGAAAAAGPMGRARAPSGAAGGAPSDAGGAAICPAPSWRTASAGLAGRGTPAAAPAPSANTIGAGGGGADTAGGTPSVQRHGASPAQGLVGGASADAAMPMQVFSAGTVGRSGGRVTMSGAFPGRSLSPRSDGDARRLECYEEVGQGVEEEARAATPVGRLGSTLGGAAAATSGGGASRQGSAGNEGPAGSGRQLRVMLFPAMEGEDGAAQMMEDVHEEHHEHENEGAILADDPEPEQARAAAAATAAAATNEVSIGHTESDKENYPVDLNDDAGKEDLPPRQGALGTHTHRQPLAPQQHHLQYLSTPSRATGGMAAAASAGRMQGPGGRASAAFGAAASGASAAAAEGARDQRQGDAMGLDRAYGGGTVADAMDVDDEGRNAALGAEQGLAGGMDLGPDFGAADLAHGQVRSGGSLGTSAASAPSAHQAADGSGAANAGNPDAQGQLPQLATPLGSRQQVPDSAMRLRSQARSQPSALQSGQQYDAVGPSAGTPLGVGAGVGGDDSMSHSEGLGLGSMLQRRQRSRFIDDDGVDSGGGEAAAGGSGGGYSGYSGDALSAGRNASQQGTGSQGRLCRSNLHSIQEEVEEQGTPVQSAAAGPGPGTAQLGSNGHLASIDPRTTGALRTALASGSGLRSDVDWSREHDESLATRTLQEFDLVARAAAVAAVAAAGIGGTQPGSVAEAAGTSQQPDSEGRVSEMLPLGLDLLRRPFGCTSSQQSQRQLSQPVARKLYERDAAGKGAEAAAVAGTQHPTQLRSDGESDGVDMGTHQRAHQPPSTQEAGGDIPGTQWRPTSADLSGSQGMMPPWGQALLFRGRIGGGAGGSQATGCAAGAARLSEMTRDRRRKDAARCFYDILVLNNRGLVDLQHEAPTRASRHATGAPAGAAGGPEAGLTLETEAGAAADDDGAIPDVWVTLTQAGVEAASQRLLQRPASQ</sequence>
<feature type="region of interest" description="Disordered" evidence="3">
    <location>
        <begin position="462"/>
        <end position="506"/>
    </location>
</feature>
<feature type="region of interest" description="Disordered" evidence="3">
    <location>
        <begin position="1483"/>
        <end position="1515"/>
    </location>
</feature>
<evidence type="ECO:0008006" key="8">
    <source>
        <dbReference type="Google" id="ProtNLM"/>
    </source>
</evidence>
<evidence type="ECO:0000313" key="6">
    <source>
        <dbReference type="EMBL" id="GIM06790.1"/>
    </source>
</evidence>
<keyword evidence="2" id="KW-0539">Nucleus</keyword>
<dbReference type="GO" id="GO:0008278">
    <property type="term" value="C:cohesin complex"/>
    <property type="evidence" value="ECO:0007669"/>
    <property type="project" value="InterPro"/>
</dbReference>
<feature type="region of interest" description="Disordered" evidence="3">
    <location>
        <begin position="1640"/>
        <end position="1700"/>
    </location>
</feature>
<feature type="region of interest" description="Disordered" evidence="3">
    <location>
        <begin position="1770"/>
        <end position="1805"/>
    </location>
</feature>
<comment type="caution">
    <text evidence="6">The sequence shown here is derived from an EMBL/GenBank/DDBJ whole genome shotgun (WGS) entry which is preliminary data.</text>
</comment>
<dbReference type="GO" id="GO:1990414">
    <property type="term" value="P:replication-born double-strand break repair via sister chromatid exchange"/>
    <property type="evidence" value="ECO:0007669"/>
    <property type="project" value="TreeGrafter"/>
</dbReference>
<feature type="compositionally biased region" description="Low complexity" evidence="3">
    <location>
        <begin position="584"/>
        <end position="608"/>
    </location>
</feature>
<feature type="compositionally biased region" description="Low complexity" evidence="3">
    <location>
        <begin position="941"/>
        <end position="959"/>
    </location>
</feature>
<feature type="compositionally biased region" description="Low complexity" evidence="3">
    <location>
        <begin position="1136"/>
        <end position="1148"/>
    </location>
</feature>
<feature type="compositionally biased region" description="Polar residues" evidence="3">
    <location>
        <begin position="283"/>
        <end position="294"/>
    </location>
</feature>
<dbReference type="Proteomes" id="UP000722791">
    <property type="component" value="Unassembled WGS sequence"/>
</dbReference>
<dbReference type="EMBL" id="BNCQ01000022">
    <property type="protein sequence ID" value="GIM06790.1"/>
    <property type="molecule type" value="Genomic_DNA"/>
</dbReference>